<evidence type="ECO:0008006" key="3">
    <source>
        <dbReference type="Google" id="ProtNLM"/>
    </source>
</evidence>
<keyword evidence="2" id="KW-1185">Reference proteome</keyword>
<gene>
    <name evidence="1" type="ORF">XENORESO_021423</name>
</gene>
<name>A0ABV0X791_9TELE</name>
<comment type="caution">
    <text evidence="1">The sequence shown here is derived from an EMBL/GenBank/DDBJ whole genome shotgun (WGS) entry which is preliminary data.</text>
</comment>
<dbReference type="InterPro" id="IPR036691">
    <property type="entry name" value="Endo/exonu/phosph_ase_sf"/>
</dbReference>
<proteinExistence type="predicted"/>
<dbReference type="SUPFAM" id="SSF56219">
    <property type="entry name" value="DNase I-like"/>
    <property type="match status" value="1"/>
</dbReference>
<evidence type="ECO:0000313" key="2">
    <source>
        <dbReference type="Proteomes" id="UP001444071"/>
    </source>
</evidence>
<accession>A0ABV0X791</accession>
<reference evidence="1 2" key="1">
    <citation type="submission" date="2021-06" db="EMBL/GenBank/DDBJ databases">
        <authorList>
            <person name="Palmer J.M."/>
        </authorList>
    </citation>
    <scope>NUCLEOTIDE SEQUENCE [LARGE SCALE GENOMIC DNA]</scope>
    <source>
        <strain evidence="1 2">XR_2019</strain>
        <tissue evidence="1">Muscle</tissue>
    </source>
</reference>
<protein>
    <recommendedName>
        <fullName evidence="3">Endonuclease/exonuclease/phosphatase domain-containing protein</fullName>
    </recommendedName>
</protein>
<organism evidence="1 2">
    <name type="scientific">Xenotaenia resolanae</name>
    <dbReference type="NCBI Taxonomy" id="208358"/>
    <lineage>
        <taxon>Eukaryota</taxon>
        <taxon>Metazoa</taxon>
        <taxon>Chordata</taxon>
        <taxon>Craniata</taxon>
        <taxon>Vertebrata</taxon>
        <taxon>Euteleostomi</taxon>
        <taxon>Actinopterygii</taxon>
        <taxon>Neopterygii</taxon>
        <taxon>Teleostei</taxon>
        <taxon>Neoteleostei</taxon>
        <taxon>Acanthomorphata</taxon>
        <taxon>Ovalentaria</taxon>
        <taxon>Atherinomorphae</taxon>
        <taxon>Cyprinodontiformes</taxon>
        <taxon>Goodeidae</taxon>
        <taxon>Xenotaenia</taxon>
    </lineage>
</organism>
<sequence>MIDRWPPRRQTSYCANLKHFMEKFNVMDIWRDKFPGDKIFTWSNKTGSRQSHIDFWLISNSINEDNIAVNILATPFKDHRAIHISIQIYAPDNTPYKCSN</sequence>
<evidence type="ECO:0000313" key="1">
    <source>
        <dbReference type="EMBL" id="MEQ2277182.1"/>
    </source>
</evidence>
<dbReference type="Proteomes" id="UP001444071">
    <property type="component" value="Unassembled WGS sequence"/>
</dbReference>
<dbReference type="Gene3D" id="3.60.10.10">
    <property type="entry name" value="Endonuclease/exonuclease/phosphatase"/>
    <property type="match status" value="1"/>
</dbReference>
<dbReference type="EMBL" id="JAHRIM010090982">
    <property type="protein sequence ID" value="MEQ2277182.1"/>
    <property type="molecule type" value="Genomic_DNA"/>
</dbReference>